<dbReference type="SUPFAM" id="SSF51197">
    <property type="entry name" value="Clavaminate synthase-like"/>
    <property type="match status" value="1"/>
</dbReference>
<dbReference type="GO" id="GO:0035515">
    <property type="term" value="F:oxidative RNA demethylase activity"/>
    <property type="evidence" value="ECO:0007669"/>
    <property type="project" value="TreeGrafter"/>
</dbReference>
<keyword evidence="1 5" id="KW-0479">Metal-binding</keyword>
<dbReference type="Proteomes" id="UP000184497">
    <property type="component" value="Unassembled WGS sequence"/>
</dbReference>
<dbReference type="InterPro" id="IPR037151">
    <property type="entry name" value="AlkB-like_sf"/>
</dbReference>
<sequence>MDQTTEYTCFSADLHEQAFIQAICFSVGLGVCRFFVLKVRAMTPDLFADQPVEITTETLSEGALVLRHFASAVCEDLLREIGQITAAAPARHMKTPGGHRMSVAMSCCGSWGWVTDGRGYRYQAEDPCSGDLWPAMPSVFAGLARSAALAAGYPDFTPDACLINRYEPGAKMGLHQDKNERDLSQPIVSVSLGLPQVFQFGGLTRSERPLNIPLGHGDVVVWGGPSRLRYHGVLTLKAGMHPVTGPFRFNLTFRCAR</sequence>
<dbReference type="EMBL" id="FRAQ01000004">
    <property type="protein sequence ID" value="SHK80292.1"/>
    <property type="molecule type" value="Genomic_DNA"/>
</dbReference>
<dbReference type="GO" id="GO:0035516">
    <property type="term" value="F:broad specificity oxidative DNA demethylase activity"/>
    <property type="evidence" value="ECO:0007669"/>
    <property type="project" value="TreeGrafter"/>
</dbReference>
<accession>A0A1M6VFM4</accession>
<dbReference type="STRING" id="564117.SAMN05216369_3167"/>
<keyword evidence="9" id="KW-1185">Reference proteome</keyword>
<dbReference type="GO" id="GO:0032259">
    <property type="term" value="P:methylation"/>
    <property type="evidence" value="ECO:0007669"/>
    <property type="project" value="UniProtKB-KW"/>
</dbReference>
<dbReference type="GO" id="GO:0008168">
    <property type="term" value="F:methyltransferase activity"/>
    <property type="evidence" value="ECO:0007669"/>
    <property type="project" value="UniProtKB-KW"/>
</dbReference>
<dbReference type="PANTHER" id="PTHR16557">
    <property type="entry name" value="ALKYLATED DNA REPAIR PROTEIN ALKB-RELATED"/>
    <property type="match status" value="1"/>
</dbReference>
<evidence type="ECO:0000256" key="4">
    <source>
        <dbReference type="ARBA" id="ARBA00023004"/>
    </source>
</evidence>
<organism evidence="8 9">
    <name type="scientific">Marinobacter antarcticus</name>
    <dbReference type="NCBI Taxonomy" id="564117"/>
    <lineage>
        <taxon>Bacteria</taxon>
        <taxon>Pseudomonadati</taxon>
        <taxon>Pseudomonadota</taxon>
        <taxon>Gammaproteobacteria</taxon>
        <taxon>Pseudomonadales</taxon>
        <taxon>Marinobacteraceae</taxon>
        <taxon>Marinobacter</taxon>
    </lineage>
</organism>
<keyword evidence="8" id="KW-0808">Transferase</keyword>
<dbReference type="GO" id="GO:0008198">
    <property type="term" value="F:ferrous iron binding"/>
    <property type="evidence" value="ECO:0007669"/>
    <property type="project" value="TreeGrafter"/>
</dbReference>
<keyword evidence="6" id="KW-1133">Transmembrane helix</keyword>
<evidence type="ECO:0000313" key="9">
    <source>
        <dbReference type="Proteomes" id="UP000184497"/>
    </source>
</evidence>
<dbReference type="Gene3D" id="2.60.120.590">
    <property type="entry name" value="Alpha-ketoglutarate-dependent dioxygenase AlkB-like"/>
    <property type="match status" value="1"/>
</dbReference>
<dbReference type="InterPro" id="IPR005123">
    <property type="entry name" value="Oxoglu/Fe-dep_dioxygenase_dom"/>
</dbReference>
<comment type="cofactor">
    <cofactor evidence="5">
        <name>Fe(2+)</name>
        <dbReference type="ChEBI" id="CHEBI:29033"/>
    </cofactor>
    <text evidence="5">Binds 1 Fe(2+) ion per subunit.</text>
</comment>
<dbReference type="NCBIfam" id="NF011930">
    <property type="entry name" value="PRK15401.1"/>
    <property type="match status" value="1"/>
</dbReference>
<keyword evidence="4 5" id="KW-0408">Iron</keyword>
<dbReference type="PANTHER" id="PTHR16557:SF2">
    <property type="entry name" value="NUCLEIC ACID DIOXYGENASE ALKBH1"/>
    <property type="match status" value="1"/>
</dbReference>
<feature type="transmembrane region" description="Helical" evidence="6">
    <location>
        <begin position="18"/>
        <end position="36"/>
    </location>
</feature>
<dbReference type="PROSITE" id="PS51471">
    <property type="entry name" value="FE2OG_OXY"/>
    <property type="match status" value="1"/>
</dbReference>
<evidence type="ECO:0000256" key="1">
    <source>
        <dbReference type="ARBA" id="ARBA00022723"/>
    </source>
</evidence>
<keyword evidence="6" id="KW-0472">Membrane</keyword>
<evidence type="ECO:0000256" key="3">
    <source>
        <dbReference type="ARBA" id="ARBA00023002"/>
    </source>
</evidence>
<keyword evidence="2" id="KW-0223">Dioxygenase</keyword>
<dbReference type="AlphaFoldDB" id="A0A1M6VFM4"/>
<feature type="binding site" evidence="5">
    <location>
        <position position="177"/>
    </location>
    <ligand>
        <name>Fe cation</name>
        <dbReference type="ChEBI" id="CHEBI:24875"/>
        <note>catalytic</note>
    </ligand>
</feature>
<keyword evidence="8" id="KW-0489">Methyltransferase</keyword>
<keyword evidence="6" id="KW-0812">Transmembrane</keyword>
<reference evidence="9" key="1">
    <citation type="submission" date="2016-11" db="EMBL/GenBank/DDBJ databases">
        <authorList>
            <person name="Varghese N."/>
            <person name="Submissions S."/>
        </authorList>
    </citation>
    <scope>NUCLEOTIDE SEQUENCE [LARGE SCALE GENOMIC DNA]</scope>
    <source>
        <strain evidence="9">CGMCC 1.10835</strain>
    </source>
</reference>
<protein>
    <submittedName>
        <fullName evidence="8">Alkylated DNA repair protein (DNA oxidative demethylase)</fullName>
    </submittedName>
</protein>
<evidence type="ECO:0000256" key="2">
    <source>
        <dbReference type="ARBA" id="ARBA00022964"/>
    </source>
</evidence>
<dbReference type="InterPro" id="IPR027450">
    <property type="entry name" value="AlkB-like"/>
</dbReference>
<evidence type="ECO:0000259" key="7">
    <source>
        <dbReference type="PROSITE" id="PS51471"/>
    </source>
</evidence>
<evidence type="ECO:0000256" key="5">
    <source>
        <dbReference type="PIRSR" id="PIRSR604574-2"/>
    </source>
</evidence>
<evidence type="ECO:0000256" key="6">
    <source>
        <dbReference type="SAM" id="Phobius"/>
    </source>
</evidence>
<gene>
    <name evidence="8" type="ORF">SAMN05216369_3167</name>
</gene>
<name>A0A1M6VFM4_9GAMM</name>
<dbReference type="GO" id="GO:0035513">
    <property type="term" value="P:oxidative RNA demethylation"/>
    <property type="evidence" value="ECO:0007669"/>
    <property type="project" value="TreeGrafter"/>
</dbReference>
<dbReference type="GO" id="GO:0005737">
    <property type="term" value="C:cytoplasm"/>
    <property type="evidence" value="ECO:0007669"/>
    <property type="project" value="TreeGrafter"/>
</dbReference>
<proteinExistence type="predicted"/>
<keyword evidence="3" id="KW-0560">Oxidoreductase</keyword>
<evidence type="ECO:0000313" key="8">
    <source>
        <dbReference type="EMBL" id="SHK80292.1"/>
    </source>
</evidence>
<dbReference type="Pfam" id="PF13532">
    <property type="entry name" value="2OG-FeII_Oxy_2"/>
    <property type="match status" value="1"/>
</dbReference>
<feature type="domain" description="Fe2OG dioxygenase" evidence="7">
    <location>
        <begin position="157"/>
        <end position="257"/>
    </location>
</feature>
<feature type="binding site" evidence="5">
    <location>
        <position position="231"/>
    </location>
    <ligand>
        <name>Fe cation</name>
        <dbReference type="ChEBI" id="CHEBI:24875"/>
        <note>catalytic</note>
    </ligand>
</feature>
<feature type="binding site" evidence="5">
    <location>
        <position position="175"/>
    </location>
    <ligand>
        <name>Fe cation</name>
        <dbReference type="ChEBI" id="CHEBI:24875"/>
        <note>catalytic</note>
    </ligand>
</feature>
<dbReference type="InterPro" id="IPR004574">
    <property type="entry name" value="Alkb"/>
</dbReference>